<evidence type="ECO:0000256" key="4">
    <source>
        <dbReference type="ARBA" id="ARBA00022989"/>
    </source>
</evidence>
<gene>
    <name evidence="7" type="ORF">Pla111_18620</name>
</gene>
<evidence type="ECO:0000256" key="6">
    <source>
        <dbReference type="SAM" id="Phobius"/>
    </source>
</evidence>
<reference evidence="7 8" key="1">
    <citation type="submission" date="2019-02" db="EMBL/GenBank/DDBJ databases">
        <title>Deep-cultivation of Planctomycetes and their phenomic and genomic characterization uncovers novel biology.</title>
        <authorList>
            <person name="Wiegand S."/>
            <person name="Jogler M."/>
            <person name="Boedeker C."/>
            <person name="Pinto D."/>
            <person name="Vollmers J."/>
            <person name="Rivas-Marin E."/>
            <person name="Kohn T."/>
            <person name="Peeters S.H."/>
            <person name="Heuer A."/>
            <person name="Rast P."/>
            <person name="Oberbeckmann S."/>
            <person name="Bunk B."/>
            <person name="Jeske O."/>
            <person name="Meyerdierks A."/>
            <person name="Storesund J.E."/>
            <person name="Kallscheuer N."/>
            <person name="Luecker S."/>
            <person name="Lage O.M."/>
            <person name="Pohl T."/>
            <person name="Merkel B.J."/>
            <person name="Hornburger P."/>
            <person name="Mueller R.-W."/>
            <person name="Bruemmer F."/>
            <person name="Labrenz M."/>
            <person name="Spormann A.M."/>
            <person name="Op Den Camp H."/>
            <person name="Overmann J."/>
            <person name="Amann R."/>
            <person name="Jetten M.S.M."/>
            <person name="Mascher T."/>
            <person name="Medema M.H."/>
            <person name="Devos D.P."/>
            <person name="Kaster A.-K."/>
            <person name="Ovreas L."/>
            <person name="Rohde M."/>
            <person name="Galperin M.Y."/>
            <person name="Jogler C."/>
        </authorList>
    </citation>
    <scope>NUCLEOTIDE SEQUENCE [LARGE SCALE GENOMIC DNA]</scope>
    <source>
        <strain evidence="7 8">Pla111</strain>
    </source>
</reference>
<dbReference type="InterPro" id="IPR011743">
    <property type="entry name" value="Caa3_sub_IV"/>
</dbReference>
<sequence>MSAHAHHEHHVSSPQLLVTTFLALVALTVLTVAVSQYVHLNGVQVPFVDAPQDLRWLDIPITLVIATIKALLVAVIFMHLQHDKLFNSVVLAGSVIFLVLFVGMVLLDSNEYQPDIKSYLEQKAVLANP</sequence>
<dbReference type="Proteomes" id="UP000318995">
    <property type="component" value="Unassembled WGS sequence"/>
</dbReference>
<evidence type="ECO:0000313" key="8">
    <source>
        <dbReference type="Proteomes" id="UP000318995"/>
    </source>
</evidence>
<protein>
    <recommendedName>
        <fullName evidence="9">Cytochrome C oxidase subunit IV</fullName>
    </recommendedName>
</protein>
<keyword evidence="8" id="KW-1185">Reference proteome</keyword>
<evidence type="ECO:0000256" key="5">
    <source>
        <dbReference type="ARBA" id="ARBA00023136"/>
    </source>
</evidence>
<dbReference type="Pfam" id="PF03626">
    <property type="entry name" value="COX4_pro"/>
    <property type="match status" value="1"/>
</dbReference>
<evidence type="ECO:0000256" key="1">
    <source>
        <dbReference type="ARBA" id="ARBA00004651"/>
    </source>
</evidence>
<accession>A0A5C5W9R1</accession>
<keyword evidence="4 6" id="KW-1133">Transmembrane helix</keyword>
<dbReference type="OrthoDB" id="282123at2"/>
<evidence type="ECO:0000256" key="3">
    <source>
        <dbReference type="ARBA" id="ARBA00022692"/>
    </source>
</evidence>
<proteinExistence type="predicted"/>
<keyword evidence="3 6" id="KW-0812">Transmembrane</keyword>
<dbReference type="EMBL" id="SJPH01000003">
    <property type="protein sequence ID" value="TWT46761.1"/>
    <property type="molecule type" value="Genomic_DNA"/>
</dbReference>
<keyword evidence="2" id="KW-1003">Cell membrane</keyword>
<feature type="transmembrane region" description="Helical" evidence="6">
    <location>
        <begin position="59"/>
        <end position="78"/>
    </location>
</feature>
<feature type="transmembrane region" description="Helical" evidence="6">
    <location>
        <begin position="16"/>
        <end position="39"/>
    </location>
</feature>
<keyword evidence="5 6" id="KW-0472">Membrane</keyword>
<dbReference type="RefSeq" id="WP_146573521.1">
    <property type="nucleotide sequence ID" value="NZ_SJPH01000003.1"/>
</dbReference>
<name>A0A5C5W9R1_9BACT</name>
<organism evidence="7 8">
    <name type="scientific">Botrimarina hoheduenensis</name>
    <dbReference type="NCBI Taxonomy" id="2528000"/>
    <lineage>
        <taxon>Bacteria</taxon>
        <taxon>Pseudomonadati</taxon>
        <taxon>Planctomycetota</taxon>
        <taxon>Planctomycetia</taxon>
        <taxon>Pirellulales</taxon>
        <taxon>Lacipirellulaceae</taxon>
        <taxon>Botrimarina</taxon>
    </lineage>
</organism>
<evidence type="ECO:0008006" key="9">
    <source>
        <dbReference type="Google" id="ProtNLM"/>
    </source>
</evidence>
<evidence type="ECO:0000313" key="7">
    <source>
        <dbReference type="EMBL" id="TWT46761.1"/>
    </source>
</evidence>
<dbReference type="AlphaFoldDB" id="A0A5C5W9R1"/>
<dbReference type="GO" id="GO:0005886">
    <property type="term" value="C:plasma membrane"/>
    <property type="evidence" value="ECO:0007669"/>
    <property type="project" value="UniProtKB-SubCell"/>
</dbReference>
<evidence type="ECO:0000256" key="2">
    <source>
        <dbReference type="ARBA" id="ARBA00022475"/>
    </source>
</evidence>
<comment type="subcellular location">
    <subcellularLocation>
        <location evidence="1">Cell membrane</location>
        <topology evidence="1">Multi-pass membrane protein</topology>
    </subcellularLocation>
</comment>
<dbReference type="NCBIfam" id="TIGR02229">
    <property type="entry name" value="caa3_sub_IV"/>
    <property type="match status" value="1"/>
</dbReference>
<dbReference type="InterPro" id="IPR005171">
    <property type="entry name" value="Cyt_c_oxidase_su4_prok"/>
</dbReference>
<feature type="transmembrane region" description="Helical" evidence="6">
    <location>
        <begin position="85"/>
        <end position="107"/>
    </location>
</feature>
<comment type="caution">
    <text evidence="7">The sequence shown here is derived from an EMBL/GenBank/DDBJ whole genome shotgun (WGS) entry which is preliminary data.</text>
</comment>